<evidence type="ECO:0000256" key="14">
    <source>
        <dbReference type="ARBA" id="ARBA00048212"/>
    </source>
</evidence>
<evidence type="ECO:0000256" key="17">
    <source>
        <dbReference type="PIRSR" id="PIRSR006468-1"/>
    </source>
</evidence>
<dbReference type="Proteomes" id="UP000182373">
    <property type="component" value="Chromosome"/>
</dbReference>
<evidence type="ECO:0000256" key="15">
    <source>
        <dbReference type="ARBA" id="ARBA00048798"/>
    </source>
</evidence>
<dbReference type="InterPro" id="IPR043132">
    <property type="entry name" value="BCAT-like_C"/>
</dbReference>
<evidence type="ECO:0000256" key="9">
    <source>
        <dbReference type="ARBA" id="ARBA00022576"/>
    </source>
</evidence>
<evidence type="ECO:0000256" key="6">
    <source>
        <dbReference type="ARBA" id="ARBA00009320"/>
    </source>
</evidence>
<dbReference type="Gene3D" id="3.20.10.10">
    <property type="entry name" value="D-amino Acid Aminotransferase, subunit A, domain 2"/>
    <property type="match status" value="1"/>
</dbReference>
<evidence type="ECO:0000256" key="12">
    <source>
        <dbReference type="ARBA" id="ARBA00022898"/>
    </source>
</evidence>
<keyword evidence="12" id="KW-0663">Pyridoxal phosphate</keyword>
<dbReference type="EMBL" id="CP018191">
    <property type="protein sequence ID" value="APH53991.1"/>
    <property type="molecule type" value="Genomic_DNA"/>
</dbReference>
<proteinExistence type="inferred from homology"/>
<dbReference type="CDD" id="cd01557">
    <property type="entry name" value="BCAT_beta_family"/>
    <property type="match status" value="1"/>
</dbReference>
<evidence type="ECO:0000313" key="19">
    <source>
        <dbReference type="Proteomes" id="UP000182373"/>
    </source>
</evidence>
<comment type="catalytic activity">
    <reaction evidence="14">
        <text>L-valine + 2-oxoglutarate = 3-methyl-2-oxobutanoate + L-glutamate</text>
        <dbReference type="Rhea" id="RHEA:24813"/>
        <dbReference type="ChEBI" id="CHEBI:11851"/>
        <dbReference type="ChEBI" id="CHEBI:16810"/>
        <dbReference type="ChEBI" id="CHEBI:29985"/>
        <dbReference type="ChEBI" id="CHEBI:57762"/>
        <dbReference type="EC" id="2.6.1.42"/>
    </reaction>
</comment>
<evidence type="ECO:0000256" key="5">
    <source>
        <dbReference type="ARBA" id="ARBA00005072"/>
    </source>
</evidence>
<evidence type="ECO:0000256" key="10">
    <source>
        <dbReference type="ARBA" id="ARBA00022605"/>
    </source>
</evidence>
<dbReference type="Pfam" id="PF01063">
    <property type="entry name" value="Aminotran_4"/>
    <property type="match status" value="1"/>
</dbReference>
<comment type="function">
    <text evidence="2">Acts on leucine, isoleucine and valine.</text>
</comment>
<keyword evidence="13" id="KW-0100">Branched-chain amino acid biosynthesis</keyword>
<evidence type="ECO:0000256" key="3">
    <source>
        <dbReference type="ARBA" id="ARBA00004824"/>
    </source>
</evidence>
<feature type="modified residue" description="N6-(pyridoxal phosphate)lysine" evidence="17">
    <location>
        <position position="214"/>
    </location>
</feature>
<dbReference type="InterPro" id="IPR001544">
    <property type="entry name" value="Aminotrans_IV"/>
</dbReference>
<evidence type="ECO:0000313" key="18">
    <source>
        <dbReference type="EMBL" id="APH53991.1"/>
    </source>
</evidence>
<evidence type="ECO:0000256" key="4">
    <source>
        <dbReference type="ARBA" id="ARBA00004931"/>
    </source>
</evidence>
<dbReference type="EC" id="2.6.1.42" evidence="7"/>
<evidence type="ECO:0000256" key="7">
    <source>
        <dbReference type="ARBA" id="ARBA00013053"/>
    </source>
</evidence>
<dbReference type="Gene3D" id="3.30.470.10">
    <property type="match status" value="1"/>
</dbReference>
<dbReference type="PANTHER" id="PTHR11825:SF44">
    <property type="entry name" value="BRANCHED-CHAIN-AMINO-ACID AMINOTRANSFERASE"/>
    <property type="match status" value="1"/>
</dbReference>
<dbReference type="GO" id="GO:0009082">
    <property type="term" value="P:branched-chain amino acid biosynthetic process"/>
    <property type="evidence" value="ECO:0007669"/>
    <property type="project" value="UniProtKB-KW"/>
</dbReference>
<comment type="cofactor">
    <cofactor evidence="1">
        <name>pyridoxal 5'-phosphate</name>
        <dbReference type="ChEBI" id="CHEBI:597326"/>
    </cofactor>
</comment>
<dbReference type="InterPro" id="IPR033939">
    <property type="entry name" value="BCAT_family"/>
</dbReference>
<accession>A0AAC9P7Y0</accession>
<evidence type="ECO:0000256" key="16">
    <source>
        <dbReference type="ARBA" id="ARBA00049229"/>
    </source>
</evidence>
<protein>
    <recommendedName>
        <fullName evidence="8">Probable branched-chain-amino-acid aminotransferase</fullName>
        <ecNumber evidence="7">2.6.1.42</ecNumber>
    </recommendedName>
</protein>
<comment type="pathway">
    <text evidence="3">Amino-acid biosynthesis; L-isoleucine biosynthesis; L-isoleucine from 2-oxobutanoate: step 4/4.</text>
</comment>
<dbReference type="GO" id="GO:0008652">
    <property type="term" value="P:amino acid biosynthetic process"/>
    <property type="evidence" value="ECO:0007669"/>
    <property type="project" value="UniProtKB-KW"/>
</dbReference>
<evidence type="ECO:0000256" key="11">
    <source>
        <dbReference type="ARBA" id="ARBA00022679"/>
    </source>
</evidence>
<name>A0AAC9P7Y0_9PROT</name>
<dbReference type="InterPro" id="IPR005786">
    <property type="entry name" value="B_amino_transII"/>
</dbReference>
<dbReference type="NCBIfam" id="NF009897">
    <property type="entry name" value="PRK13357.1"/>
    <property type="match status" value="1"/>
</dbReference>
<keyword evidence="10" id="KW-0028">Amino-acid biosynthesis</keyword>
<keyword evidence="11 18" id="KW-0808">Transferase</keyword>
<comment type="similarity">
    <text evidence="6">Belongs to the class-IV pyridoxal-phosphate-dependent aminotransferase family.</text>
</comment>
<organism evidence="18 19">
    <name type="scientific">Granulibacter bethesdensis</name>
    <dbReference type="NCBI Taxonomy" id="364410"/>
    <lineage>
        <taxon>Bacteria</taxon>
        <taxon>Pseudomonadati</taxon>
        <taxon>Pseudomonadota</taxon>
        <taxon>Alphaproteobacteria</taxon>
        <taxon>Acetobacterales</taxon>
        <taxon>Acetobacteraceae</taxon>
        <taxon>Granulibacter</taxon>
    </lineage>
</organism>
<dbReference type="InterPro" id="IPR036038">
    <property type="entry name" value="Aminotransferase-like"/>
</dbReference>
<dbReference type="PANTHER" id="PTHR11825">
    <property type="entry name" value="SUBGROUP IIII AMINOTRANSFERASE"/>
    <property type="match status" value="1"/>
</dbReference>
<dbReference type="AlphaFoldDB" id="A0AAC9P7Y0"/>
<dbReference type="PIRSF" id="PIRSF006468">
    <property type="entry name" value="BCAT1"/>
    <property type="match status" value="1"/>
</dbReference>
<comment type="pathway">
    <text evidence="5">Amino-acid biosynthesis; L-leucine biosynthesis; L-leucine from 3-methyl-2-oxobutanoate: step 4/4.</text>
</comment>
<comment type="catalytic activity">
    <reaction evidence="15">
        <text>L-isoleucine + 2-oxoglutarate = (S)-3-methyl-2-oxopentanoate + L-glutamate</text>
        <dbReference type="Rhea" id="RHEA:24801"/>
        <dbReference type="ChEBI" id="CHEBI:16810"/>
        <dbReference type="ChEBI" id="CHEBI:29985"/>
        <dbReference type="ChEBI" id="CHEBI:35146"/>
        <dbReference type="ChEBI" id="CHEBI:58045"/>
        <dbReference type="EC" id="2.6.1.42"/>
    </reaction>
</comment>
<reference evidence="19" key="1">
    <citation type="submission" date="2016-11" db="EMBL/GenBank/DDBJ databases">
        <title>Comparative genomic and phenotypic analysis of Granulibacter bethesdensis clinical isolates from patients with chronic granulomatous disease.</title>
        <authorList>
            <person name="Zarember K.A."/>
            <person name="Porcella S.F."/>
            <person name="Chu J."/>
            <person name="Ding L."/>
            <person name="Dahlstrom E."/>
            <person name="Barbian K."/>
            <person name="Martens C."/>
            <person name="Sykora L."/>
            <person name="Kramer S."/>
            <person name="Pettinato A.M."/>
            <person name="Hong H."/>
            <person name="Wald G."/>
            <person name="Berg L.J."/>
            <person name="Rogge L.S."/>
            <person name="Greenberg D.E."/>
            <person name="Falcone E.L."/>
            <person name="Neves J.F."/>
            <person name="Simoes M.J."/>
            <person name="Casal M."/>
            <person name="Rodriguez-Lopez F.C."/>
            <person name="Zelazny A."/>
            <person name="Gallin J.I."/>
            <person name="Holland S.M."/>
        </authorList>
    </citation>
    <scope>NUCLEOTIDE SEQUENCE [LARGE SCALE GENOMIC DNA]</scope>
    <source>
        <strain evidence="19">NIH9.1</strain>
    </source>
</reference>
<dbReference type="NCBIfam" id="TIGR01123">
    <property type="entry name" value="ilvE_II"/>
    <property type="match status" value="1"/>
</dbReference>
<evidence type="ECO:0000256" key="1">
    <source>
        <dbReference type="ARBA" id="ARBA00001933"/>
    </source>
</evidence>
<keyword evidence="9 18" id="KW-0032">Aminotransferase</keyword>
<gene>
    <name evidence="18" type="ORF">GbCGDNIH9_0739</name>
</gene>
<evidence type="ECO:0000256" key="13">
    <source>
        <dbReference type="ARBA" id="ARBA00023304"/>
    </source>
</evidence>
<evidence type="ECO:0000256" key="8">
    <source>
        <dbReference type="ARBA" id="ARBA00014472"/>
    </source>
</evidence>
<dbReference type="InterPro" id="IPR043131">
    <property type="entry name" value="BCAT-like_N"/>
</dbReference>
<comment type="catalytic activity">
    <reaction evidence="16">
        <text>L-leucine + 2-oxoglutarate = 4-methyl-2-oxopentanoate + L-glutamate</text>
        <dbReference type="Rhea" id="RHEA:18321"/>
        <dbReference type="ChEBI" id="CHEBI:16810"/>
        <dbReference type="ChEBI" id="CHEBI:17865"/>
        <dbReference type="ChEBI" id="CHEBI:29985"/>
        <dbReference type="ChEBI" id="CHEBI:57427"/>
        <dbReference type="EC" id="2.6.1.42"/>
    </reaction>
</comment>
<sequence length="383" mass="41851">MAAIPAYRADSALLPRSLRLMSFPVTRTTSPKQRPHDDDLRFGRTFSDHMFIMNYDEGQGWHDPRIVPYAPFTFDPACCVLHYAQSVFDGLKAFRGADGAIRIFRPSRHAERLNQSCEKLCIPQLDPALIEESIAALVQVDQVWVPGKPGTSLYIRPTVIASETFLGVHPSHSYIYFVILSPVGAYYAEGLNPVKILATDTHVRAVQGGLGAAKTAGNYAASLQAARDAQAEGYTQVLWLDGVHREYLDEVGTMNIMLRIGNEVITPPLSSGTILAGVTRDSVLTLMREWGMTVNERPISIHEVMAAAERGDLAEMWGTGTAAVISPIGELGYRGQKIIINGGKIGDLTQRLYDTIIGIQYGTVADTHGWTRIVVKEPASAAA</sequence>
<dbReference type="SUPFAM" id="SSF56752">
    <property type="entry name" value="D-aminoacid aminotransferase-like PLP-dependent enzymes"/>
    <property type="match status" value="1"/>
</dbReference>
<comment type="pathway">
    <text evidence="4">Amino-acid biosynthesis; L-valine biosynthesis; L-valine from pyruvate: step 4/4.</text>
</comment>
<evidence type="ECO:0000256" key="2">
    <source>
        <dbReference type="ARBA" id="ARBA00003109"/>
    </source>
</evidence>
<dbReference type="GO" id="GO:0004084">
    <property type="term" value="F:branched-chain-amino-acid transaminase activity"/>
    <property type="evidence" value="ECO:0007669"/>
    <property type="project" value="UniProtKB-EC"/>
</dbReference>